<evidence type="ECO:0000256" key="1">
    <source>
        <dbReference type="ARBA" id="ARBA00022679"/>
    </source>
</evidence>
<keyword evidence="2" id="KW-0547">Nucleotide-binding</keyword>
<evidence type="ECO:0000256" key="5">
    <source>
        <dbReference type="ARBA" id="ARBA00022857"/>
    </source>
</evidence>
<dbReference type="SUPFAM" id="SSF111331">
    <property type="entry name" value="NAD kinase/diacylglycerol kinase-like"/>
    <property type="match status" value="1"/>
</dbReference>
<accession>A0A3B1AT96</accession>
<dbReference type="Gene3D" id="3.40.50.10330">
    <property type="entry name" value="Probable inorganic polyphosphate/atp-NAD kinase, domain 1"/>
    <property type="match status" value="1"/>
</dbReference>
<organism evidence="7">
    <name type="scientific">hydrothermal vent metagenome</name>
    <dbReference type="NCBI Taxonomy" id="652676"/>
    <lineage>
        <taxon>unclassified sequences</taxon>
        <taxon>metagenomes</taxon>
        <taxon>ecological metagenomes</taxon>
    </lineage>
</organism>
<dbReference type="InterPro" id="IPR002504">
    <property type="entry name" value="NADK"/>
</dbReference>
<dbReference type="InterPro" id="IPR017437">
    <property type="entry name" value="ATP-NAD_kinase_PpnK-typ_C"/>
</dbReference>
<dbReference type="Pfam" id="PF01513">
    <property type="entry name" value="NAD_kinase"/>
    <property type="match status" value="1"/>
</dbReference>
<evidence type="ECO:0000256" key="2">
    <source>
        <dbReference type="ARBA" id="ARBA00022741"/>
    </source>
</evidence>
<gene>
    <name evidence="7" type="ORF">MNBD_GAMMA23-1224</name>
</gene>
<keyword evidence="6" id="KW-0520">NAD</keyword>
<protein>
    <submittedName>
        <fullName evidence="7">NAD kinase</fullName>
        <ecNumber evidence="7">2.7.1.23</ecNumber>
    </submittedName>
</protein>
<dbReference type="FunFam" id="2.60.200.30:FF:000009">
    <property type="entry name" value="Poly(P)/ATP NAD kinase"/>
    <property type="match status" value="1"/>
</dbReference>
<dbReference type="NCBIfam" id="NF002306">
    <property type="entry name" value="PRK01231.1"/>
    <property type="match status" value="1"/>
</dbReference>
<dbReference type="PANTHER" id="PTHR20275">
    <property type="entry name" value="NAD KINASE"/>
    <property type="match status" value="1"/>
</dbReference>
<evidence type="ECO:0000313" key="7">
    <source>
        <dbReference type="EMBL" id="VAW95946.1"/>
    </source>
</evidence>
<dbReference type="EMBL" id="UOFT01000050">
    <property type="protein sequence ID" value="VAW95946.1"/>
    <property type="molecule type" value="Genomic_DNA"/>
</dbReference>
<keyword evidence="4" id="KW-0067">ATP-binding</keyword>
<dbReference type="GO" id="GO:0005524">
    <property type="term" value="F:ATP binding"/>
    <property type="evidence" value="ECO:0007669"/>
    <property type="project" value="UniProtKB-KW"/>
</dbReference>
<keyword evidence="3 7" id="KW-0418">Kinase</keyword>
<dbReference type="EC" id="2.7.1.23" evidence="7"/>
<dbReference type="AlphaFoldDB" id="A0A3B1AT96"/>
<dbReference type="InterPro" id="IPR017438">
    <property type="entry name" value="ATP-NAD_kinase_N"/>
</dbReference>
<reference evidence="7" key="1">
    <citation type="submission" date="2018-06" db="EMBL/GenBank/DDBJ databases">
        <authorList>
            <person name="Zhirakovskaya E."/>
        </authorList>
    </citation>
    <scope>NUCLEOTIDE SEQUENCE</scope>
</reference>
<evidence type="ECO:0000256" key="6">
    <source>
        <dbReference type="ARBA" id="ARBA00023027"/>
    </source>
</evidence>
<dbReference type="Gene3D" id="2.60.200.30">
    <property type="entry name" value="Probable inorganic polyphosphate/atp-NAD kinase, domain 2"/>
    <property type="match status" value="1"/>
</dbReference>
<dbReference type="Pfam" id="PF20143">
    <property type="entry name" value="NAD_kinase_C"/>
    <property type="match status" value="1"/>
</dbReference>
<evidence type="ECO:0000256" key="4">
    <source>
        <dbReference type="ARBA" id="ARBA00022840"/>
    </source>
</evidence>
<name>A0A3B1AT96_9ZZZZ</name>
<keyword evidence="1 7" id="KW-0808">Transferase</keyword>
<dbReference type="GO" id="GO:0006741">
    <property type="term" value="P:NADP+ biosynthetic process"/>
    <property type="evidence" value="ECO:0007669"/>
    <property type="project" value="InterPro"/>
</dbReference>
<sequence length="292" mass="32555">MKNEFNKIGLIGKYGDPSVEVTLLSLYHFLIKRGCEVVIDKETASTLKDQTVITATLDEIGNSSDLVITVGGDGTLLNAVRNLIEHKCPILGINLGRLGFLVDVSPYEMTERMDEILDGKFEEEHRIMLTARVEHADGSFTESDAFNDVVVHKWEMARMIETETYINGCWLNTMRSDGLIVSTPTGSTAYALSGGGPILEPDMDAMILVPICPHSMSYRPIVIDGDSEIEIVVRESVNTKVQISCDGQINLPIKNGDKIHIFKKKAIVRIIHPCKHDYFEILRAKLHWGENL</sequence>
<dbReference type="PANTHER" id="PTHR20275:SF0">
    <property type="entry name" value="NAD KINASE"/>
    <property type="match status" value="1"/>
</dbReference>
<proteinExistence type="inferred from homology"/>
<evidence type="ECO:0000256" key="3">
    <source>
        <dbReference type="ARBA" id="ARBA00022777"/>
    </source>
</evidence>
<dbReference type="GO" id="GO:0019674">
    <property type="term" value="P:NAD+ metabolic process"/>
    <property type="evidence" value="ECO:0007669"/>
    <property type="project" value="InterPro"/>
</dbReference>
<dbReference type="InterPro" id="IPR016064">
    <property type="entry name" value="NAD/diacylglycerol_kinase_sf"/>
</dbReference>
<dbReference type="HAMAP" id="MF_00361">
    <property type="entry name" value="NAD_kinase"/>
    <property type="match status" value="1"/>
</dbReference>
<keyword evidence="5" id="KW-0521">NADP</keyword>
<dbReference type="GO" id="GO:0003951">
    <property type="term" value="F:NAD+ kinase activity"/>
    <property type="evidence" value="ECO:0007669"/>
    <property type="project" value="UniProtKB-EC"/>
</dbReference>